<evidence type="ECO:0000313" key="3">
    <source>
        <dbReference type="Proteomes" id="UP000634134"/>
    </source>
</evidence>
<evidence type="ECO:0000259" key="1">
    <source>
        <dbReference type="SMART" id="SM01321"/>
    </source>
</evidence>
<gene>
    <name evidence="2" type="ORF">IEE83_24510</name>
</gene>
<dbReference type="RefSeq" id="WP_194123085.1">
    <property type="nucleotide sequence ID" value="NZ_JACYGY010000001.1"/>
</dbReference>
<reference evidence="3" key="1">
    <citation type="submission" date="2023-07" db="EMBL/GenBank/DDBJ databases">
        <title>Dyadobacter sp. nov 'subterranea' isolated from contaminted grondwater.</title>
        <authorList>
            <person name="Szabo I."/>
            <person name="Al-Omari J."/>
            <person name="Szerdahelyi S.G."/>
            <person name="Rado J."/>
        </authorList>
    </citation>
    <scope>NUCLEOTIDE SEQUENCE [LARGE SCALE GENOMIC DNA]</scope>
    <source>
        <strain evidence="3">UP-52</strain>
    </source>
</reference>
<keyword evidence="3" id="KW-1185">Reference proteome</keyword>
<dbReference type="PANTHER" id="PTHR34322:SF2">
    <property type="entry name" value="TRANSPOSASE IS200-LIKE DOMAIN-CONTAINING PROTEIN"/>
    <property type="match status" value="1"/>
</dbReference>
<dbReference type="Pfam" id="PF01797">
    <property type="entry name" value="Y1_Tnp"/>
    <property type="match status" value="1"/>
</dbReference>
<dbReference type="EMBL" id="JACYGY010000001">
    <property type="protein sequence ID" value="MBE9465058.1"/>
    <property type="molecule type" value="Genomic_DNA"/>
</dbReference>
<dbReference type="SMART" id="SM01321">
    <property type="entry name" value="Y1_Tnp"/>
    <property type="match status" value="1"/>
</dbReference>
<dbReference type="InterPro" id="IPR036515">
    <property type="entry name" value="Transposase_17_sf"/>
</dbReference>
<feature type="domain" description="Transposase IS200-like" evidence="1">
    <location>
        <begin position="4"/>
        <end position="123"/>
    </location>
</feature>
<proteinExistence type="predicted"/>
<name>A0ABR9WHR4_9BACT</name>
<dbReference type="SUPFAM" id="SSF143422">
    <property type="entry name" value="Transposase IS200-like"/>
    <property type="match status" value="1"/>
</dbReference>
<sequence>MEFKPNTLYHVYNRGNNKQKIFFNYGNYLYFIKKIEKHLLPHCDLLAYCLMPNHFHFLIEPKEKTEEKELNKAFQIMLSSYSQAINKQENRTGSLFQQHTKAKILETENPVYAEICFHYIHQNPVKAGLVKEIERWEFSSAREYALLRKEQLCNQKKAHLLLNIPEDGNEFLELSRQVLSEEMVERIF</sequence>
<protein>
    <submittedName>
        <fullName evidence="2">Transposase</fullName>
    </submittedName>
</protein>
<dbReference type="Gene3D" id="3.30.70.1290">
    <property type="entry name" value="Transposase IS200-like"/>
    <property type="match status" value="1"/>
</dbReference>
<dbReference type="PANTHER" id="PTHR34322">
    <property type="entry name" value="TRANSPOSASE, Y1_TNP DOMAIN-CONTAINING"/>
    <property type="match status" value="1"/>
</dbReference>
<evidence type="ECO:0000313" key="2">
    <source>
        <dbReference type="EMBL" id="MBE9465058.1"/>
    </source>
</evidence>
<dbReference type="Proteomes" id="UP000634134">
    <property type="component" value="Unassembled WGS sequence"/>
</dbReference>
<accession>A0ABR9WHR4</accession>
<comment type="caution">
    <text evidence="2">The sequence shown here is derived from an EMBL/GenBank/DDBJ whole genome shotgun (WGS) entry which is preliminary data.</text>
</comment>
<dbReference type="InterPro" id="IPR002686">
    <property type="entry name" value="Transposase_17"/>
</dbReference>
<organism evidence="2 3">
    <name type="scientific">Dyadobacter subterraneus</name>
    <dbReference type="NCBI Taxonomy" id="2773304"/>
    <lineage>
        <taxon>Bacteria</taxon>
        <taxon>Pseudomonadati</taxon>
        <taxon>Bacteroidota</taxon>
        <taxon>Cytophagia</taxon>
        <taxon>Cytophagales</taxon>
        <taxon>Spirosomataceae</taxon>
        <taxon>Dyadobacter</taxon>
    </lineage>
</organism>